<evidence type="ECO:0000256" key="6">
    <source>
        <dbReference type="SAM" id="Phobius"/>
    </source>
</evidence>
<organism evidence="8 9">
    <name type="scientific">Dechloromonas agitata</name>
    <dbReference type="NCBI Taxonomy" id="73030"/>
    <lineage>
        <taxon>Bacteria</taxon>
        <taxon>Pseudomonadati</taxon>
        <taxon>Pseudomonadota</taxon>
        <taxon>Betaproteobacteria</taxon>
        <taxon>Rhodocyclales</taxon>
        <taxon>Azonexaceae</taxon>
        <taxon>Dechloromonas</taxon>
    </lineage>
</organism>
<dbReference type="EMBL" id="JABZMI010000046">
    <property type="protein sequence ID" value="MBF1164200.1"/>
    <property type="molecule type" value="Genomic_DNA"/>
</dbReference>
<keyword evidence="6" id="KW-0812">Transmembrane</keyword>
<dbReference type="InterPro" id="IPR036286">
    <property type="entry name" value="LexA/Signal_pep-like_sf"/>
</dbReference>
<evidence type="ECO:0000259" key="7">
    <source>
        <dbReference type="Pfam" id="PF10502"/>
    </source>
</evidence>
<keyword evidence="6" id="KW-0472">Membrane</keyword>
<evidence type="ECO:0000256" key="5">
    <source>
        <dbReference type="ARBA" id="ARBA00022971"/>
    </source>
</evidence>
<reference evidence="8" key="1">
    <citation type="submission" date="2020-04" db="EMBL/GenBank/DDBJ databases">
        <title>Deep metagenomics examines the oral microbiome during advanced dental caries in children, revealing novel taxa and co-occurrences with host molecules.</title>
        <authorList>
            <person name="Baker J.L."/>
            <person name="Morton J.T."/>
            <person name="Dinis M."/>
            <person name="Alvarez R."/>
            <person name="Tran N.C."/>
            <person name="Knight R."/>
            <person name="Edlund A."/>
        </authorList>
    </citation>
    <scope>NUCLEOTIDE SEQUENCE</scope>
    <source>
        <strain evidence="8">JCVI_32_bin.24</strain>
    </source>
</reference>
<accession>A0A930BUX0</accession>
<dbReference type="SUPFAM" id="SSF51306">
    <property type="entry name" value="LexA/Signal peptidase"/>
    <property type="match status" value="1"/>
</dbReference>
<keyword evidence="4" id="KW-0574">Periplasm</keyword>
<protein>
    <submittedName>
        <fullName evidence="8">Conjugative transfer signal peptidase TraF</fullName>
    </submittedName>
</protein>
<dbReference type="NCBIfam" id="TIGR02771">
    <property type="entry name" value="TraF_Ti"/>
    <property type="match status" value="1"/>
</dbReference>
<keyword evidence="6" id="KW-1133">Transmembrane helix</keyword>
<evidence type="ECO:0000256" key="4">
    <source>
        <dbReference type="ARBA" id="ARBA00022764"/>
    </source>
</evidence>
<gene>
    <name evidence="8" type="primary">traF</name>
    <name evidence="8" type="ORF">HXL68_04065</name>
</gene>
<dbReference type="InterPro" id="IPR014139">
    <property type="entry name" value="Peptidase_S26C_TraF"/>
</dbReference>
<evidence type="ECO:0000313" key="8">
    <source>
        <dbReference type="EMBL" id="MBF1164200.1"/>
    </source>
</evidence>
<dbReference type="GO" id="GO:0042597">
    <property type="term" value="C:periplasmic space"/>
    <property type="evidence" value="ECO:0007669"/>
    <property type="project" value="UniProtKB-SubCell"/>
</dbReference>
<keyword evidence="3" id="KW-0732">Signal</keyword>
<dbReference type="Gene3D" id="2.10.109.10">
    <property type="entry name" value="Umud Fragment, subunit A"/>
    <property type="match status" value="1"/>
</dbReference>
<dbReference type="Proteomes" id="UP000718593">
    <property type="component" value="Unassembled WGS sequence"/>
</dbReference>
<dbReference type="InterPro" id="IPR019533">
    <property type="entry name" value="Peptidase_S26"/>
</dbReference>
<comment type="similarity">
    <text evidence="2">Belongs to the peptidase S26C family.</text>
</comment>
<feature type="domain" description="Peptidase S26" evidence="7">
    <location>
        <begin position="45"/>
        <end position="195"/>
    </location>
</feature>
<name>A0A930BUX0_9RHOO</name>
<sequence>MSNAPHQPAAAIPAARPGSGRRILGCVGDFLRHARQRWYLYLPILAIWSLAYVRLFVDATPRVPILFNWTPSLPYRVAWLQHDPHRLQRGDFIVFSFAGEAQQRYPGLHGQPFFKIVRGLPGDTVTVAGRQVAINGEDVGVAKTKAYDHRPLAPITPTVIPPRYYYVQGTSPDSFDSRYQESGLVRAEQVIGVVVPLF</sequence>
<evidence type="ECO:0000256" key="1">
    <source>
        <dbReference type="ARBA" id="ARBA00004418"/>
    </source>
</evidence>
<keyword evidence="5" id="KW-0184">Conjugation</keyword>
<evidence type="ECO:0000256" key="3">
    <source>
        <dbReference type="ARBA" id="ARBA00022729"/>
    </source>
</evidence>
<dbReference type="Pfam" id="PF10502">
    <property type="entry name" value="Peptidase_S26"/>
    <property type="match status" value="1"/>
</dbReference>
<feature type="transmembrane region" description="Helical" evidence="6">
    <location>
        <begin position="38"/>
        <end position="57"/>
    </location>
</feature>
<comment type="caution">
    <text evidence="8">The sequence shown here is derived from an EMBL/GenBank/DDBJ whole genome shotgun (WGS) entry which is preliminary data.</text>
</comment>
<dbReference type="AlphaFoldDB" id="A0A930BUX0"/>
<dbReference type="GO" id="GO:0004252">
    <property type="term" value="F:serine-type endopeptidase activity"/>
    <property type="evidence" value="ECO:0007669"/>
    <property type="project" value="InterPro"/>
</dbReference>
<evidence type="ECO:0000256" key="2">
    <source>
        <dbReference type="ARBA" id="ARBA00005849"/>
    </source>
</evidence>
<dbReference type="GO" id="GO:0006465">
    <property type="term" value="P:signal peptide processing"/>
    <property type="evidence" value="ECO:0007669"/>
    <property type="project" value="InterPro"/>
</dbReference>
<comment type="subcellular location">
    <subcellularLocation>
        <location evidence="1">Periplasm</location>
    </subcellularLocation>
</comment>
<evidence type="ECO:0000313" key="9">
    <source>
        <dbReference type="Proteomes" id="UP000718593"/>
    </source>
</evidence>
<proteinExistence type="inferred from homology"/>